<protein>
    <submittedName>
        <fullName evidence="1">Uncharacterized protein</fullName>
    </submittedName>
</protein>
<proteinExistence type="predicted"/>
<accession>A0A221KB47</accession>
<dbReference type="Proteomes" id="UP000199729">
    <property type="component" value="Chromosome"/>
</dbReference>
<sequence>MFPTGVGMTPDDYPLVRLVPSSLAPDTVLPRRRIELLIYFGQPANESDPGGLEAVCSQWPEMEKALINACYQCPGMICLCQETITDEDRVASYKLQALRVMVRR</sequence>
<dbReference type="EMBL" id="CP022423">
    <property type="protein sequence ID" value="ASM76185.1"/>
    <property type="molecule type" value="Genomic_DNA"/>
</dbReference>
<reference evidence="1 2" key="1">
    <citation type="submission" date="2017-07" db="EMBL/GenBank/DDBJ databases">
        <title>Complete Genome Sequence of the cosmetic ferment Vitreoscilla filiformis (ATCC15551).</title>
        <authorList>
            <person name="Contreras S."/>
            <person name="Sagory-Zalkind P."/>
            <person name="Blanquart H."/>
            <person name="Iltis A."/>
            <person name="Morand S.C."/>
        </authorList>
    </citation>
    <scope>NUCLEOTIDE SEQUENCE [LARGE SCALE GENOMIC DNA]</scope>
    <source>
        <strain evidence="1 2">ATCC 15551</strain>
    </source>
</reference>
<evidence type="ECO:0000313" key="1">
    <source>
        <dbReference type="EMBL" id="ASM76185.1"/>
    </source>
</evidence>
<keyword evidence="2" id="KW-1185">Reference proteome</keyword>
<dbReference type="KEGG" id="vff:VITFI_CDS0406"/>
<organism evidence="1 2">
    <name type="scientific">Vitreoscilla filiformis</name>
    <dbReference type="NCBI Taxonomy" id="63"/>
    <lineage>
        <taxon>Bacteria</taxon>
        <taxon>Pseudomonadati</taxon>
        <taxon>Pseudomonadota</taxon>
        <taxon>Betaproteobacteria</taxon>
        <taxon>Neisseriales</taxon>
        <taxon>Neisseriaceae</taxon>
        <taxon>Vitreoscilla</taxon>
    </lineage>
</organism>
<evidence type="ECO:0000313" key="2">
    <source>
        <dbReference type="Proteomes" id="UP000199729"/>
    </source>
</evidence>
<gene>
    <name evidence="1" type="ORF">VITFI_CDS0406</name>
</gene>
<dbReference type="AlphaFoldDB" id="A0A221KB47"/>
<name>A0A221KB47_VITFI</name>